<dbReference type="Proteomes" id="UP000054270">
    <property type="component" value="Unassembled WGS sequence"/>
</dbReference>
<feature type="compositionally biased region" description="Basic residues" evidence="1">
    <location>
        <begin position="113"/>
        <end position="124"/>
    </location>
</feature>
<organism evidence="2 3">
    <name type="scientific">Hypholoma sublateritium (strain FD-334 SS-4)</name>
    <dbReference type="NCBI Taxonomy" id="945553"/>
    <lineage>
        <taxon>Eukaryota</taxon>
        <taxon>Fungi</taxon>
        <taxon>Dikarya</taxon>
        <taxon>Basidiomycota</taxon>
        <taxon>Agaricomycotina</taxon>
        <taxon>Agaricomycetes</taxon>
        <taxon>Agaricomycetidae</taxon>
        <taxon>Agaricales</taxon>
        <taxon>Agaricineae</taxon>
        <taxon>Strophariaceae</taxon>
        <taxon>Hypholoma</taxon>
    </lineage>
</organism>
<evidence type="ECO:0000313" key="3">
    <source>
        <dbReference type="Proteomes" id="UP000054270"/>
    </source>
</evidence>
<name>A0A0D2LAX5_HYPSF</name>
<accession>A0A0D2LAX5</accession>
<dbReference type="EMBL" id="KN817537">
    <property type="protein sequence ID" value="KJA24397.1"/>
    <property type="molecule type" value="Genomic_DNA"/>
</dbReference>
<proteinExistence type="predicted"/>
<protein>
    <submittedName>
        <fullName evidence="2">Uncharacterized protein</fullName>
    </submittedName>
</protein>
<gene>
    <name evidence="2" type="ORF">HYPSUDRAFT_527516</name>
</gene>
<feature type="region of interest" description="Disordered" evidence="1">
    <location>
        <begin position="90"/>
        <end position="124"/>
    </location>
</feature>
<keyword evidence="3" id="KW-1185">Reference proteome</keyword>
<sequence length="187" mass="21285">MLRRVRVLSSSVVKTTQRRTVNTKYAAVSISRNYPPPASGHASTRAIQGDVAYDGAHVRRVALGAWSMSTRRGVFLFCALSWEWDRRRGALPRRSPTSPGARVAPRSHPVSTQRKRSRWNARTHSRSARVSVMRNAHSREILRCHRSIKIGVEKSASVVHFWRSSCRQDHEIKKEDEVQTLRHDGTP</sequence>
<evidence type="ECO:0000313" key="2">
    <source>
        <dbReference type="EMBL" id="KJA24397.1"/>
    </source>
</evidence>
<reference evidence="3" key="1">
    <citation type="submission" date="2014-04" db="EMBL/GenBank/DDBJ databases">
        <title>Evolutionary Origins and Diversification of the Mycorrhizal Mutualists.</title>
        <authorList>
            <consortium name="DOE Joint Genome Institute"/>
            <consortium name="Mycorrhizal Genomics Consortium"/>
            <person name="Kohler A."/>
            <person name="Kuo A."/>
            <person name="Nagy L.G."/>
            <person name="Floudas D."/>
            <person name="Copeland A."/>
            <person name="Barry K.W."/>
            <person name="Cichocki N."/>
            <person name="Veneault-Fourrey C."/>
            <person name="LaButti K."/>
            <person name="Lindquist E.A."/>
            <person name="Lipzen A."/>
            <person name="Lundell T."/>
            <person name="Morin E."/>
            <person name="Murat C."/>
            <person name="Riley R."/>
            <person name="Ohm R."/>
            <person name="Sun H."/>
            <person name="Tunlid A."/>
            <person name="Henrissat B."/>
            <person name="Grigoriev I.V."/>
            <person name="Hibbett D.S."/>
            <person name="Martin F."/>
        </authorList>
    </citation>
    <scope>NUCLEOTIDE SEQUENCE [LARGE SCALE GENOMIC DNA]</scope>
    <source>
        <strain evidence="3">FD-334 SS-4</strain>
    </source>
</reference>
<dbReference type="AlphaFoldDB" id="A0A0D2LAX5"/>
<evidence type="ECO:0000256" key="1">
    <source>
        <dbReference type="SAM" id="MobiDB-lite"/>
    </source>
</evidence>